<feature type="compositionally biased region" description="Polar residues" evidence="1">
    <location>
        <begin position="1389"/>
        <end position="1399"/>
    </location>
</feature>
<feature type="region of interest" description="Disordered" evidence="1">
    <location>
        <begin position="1"/>
        <end position="35"/>
    </location>
</feature>
<dbReference type="STRING" id="1660.APY09_01175"/>
<sequence length="1399" mass="149710">MVPSIFSRRPAPEPEATEVSSTSTHPTTLVGQARESWRSRLDQDIAADSVSLPTLSLSGAHPGGLAQLYTEHPVRLSLLIREPIALGRALDRARALIARSEQRANAHGTGPIHLGIGTASWGAGIDAVTVPALLRPVRLVRRDDDVLIALGRGATLAPELTDALHEHGVDVDGETVLAKASGTHGFSSSQAMSALRELCSALPRFDIHDELVIGLFCHPADALAASLRQDVTAFEDSAVIRALAGDQDARNDLRVDAHEPNPCDRDPWAEKGVGDLIPVQQDAVEAVSEGHSVFVDIPAHSDDASVVAAILADAAATGRSVLHVSTSPSRSIAAYTRLSDLGLTDVVANIDGYSDARKTLAARASAAMEDTSPVVDQARVDEMRARLRQVRSALSSYAVALHEPYGRFGVCAADALRALTDLTSGEDAPTTRVRLSEQALYDIAVDQGESARALLREAIASGTLSGASSSAWGNAVLTSDEQTSDVLLRVDRLSKSLPELRVHIASVAGEAGIKPAGTLAQWDRQLAMFDGIADVLDVFQPRVFERSAADMVIATAPKQWRKEHDISMGRSERNRLVKQAQDLVRPGVHVPDLHRALIRVQERRDAWCAVCGEDSWPILPAKIGEISALTDAVRDDLDAIAPVFVAEEADLVGTHLQRLTTLIERWAGDTSAAREVPARLAMHARLAERGLDKLAQDLAGRGVDDSAIDAELDLAWWASLLRAMLSSQPALGGVDPAALEELAREGRELDEEQVASLVPQAITGVRRIRTNALAARPSQYEELRSLLADGTQPSDLDLLVSYPLVRHLLPVLMTVPSMVPTLAPTGRTVDVVVLDGADGLSLAELTPIIARGHQLVVIDDLAAATEGGATRELAGVLPVLHVEPGPRRLNDQVALLLARYGYEHAGIPVPWTAANAPVSARWVEATGMPAPGAHAIESTAAEVRAVVDAVIEHAVESPERSLAVVALSDRHAGRIRDALETVRAEEPGLASFFDPATPEPFVVVGPSEAVGLTRESLIVSVGFAKTPHGRVIHDFGVLSTESGADTLAEILRAVRGDLTLVCALHSAQIDRERLGHEGSRMLVDLIEIAEGHAGEGMDAWPVLAGEPDRLLVDLAEHLYSRGLEVVANVGIPGGMRVPLAIGHPDSPGRLLLAVLTDDEEYLSEPSQRVRDRARPRWLEEQGWAVYTALSMALFIDPEKEASAIVDAVLDALDKLRAVEEEPVVVVPERVDDESVEERVEEAASQDGASDGAEDDSETLAAPRMPMLDDGLDEESKRRKKADEDTTGMLLAIKRKERGSEENRGPRPAIAKGLPLAAYSDDQLDEMAAWVRSDGVERTDLEAAEELREALGITRRGFQSDAVLGNVVRRTKPAGTVHTADRNDGEALAQASTIEQPADE</sequence>
<dbReference type="Pfam" id="PF18741">
    <property type="entry name" value="MTES_1575"/>
    <property type="match status" value="1"/>
</dbReference>
<protein>
    <recommendedName>
        <fullName evidence="2">Restriction endonuclease type II-like domain-containing protein</fullName>
    </recommendedName>
</protein>
<feature type="compositionally biased region" description="Polar residues" evidence="1">
    <location>
        <begin position="18"/>
        <end position="30"/>
    </location>
</feature>
<name>A0A2X0VEC9_9ACTO</name>
<feature type="region of interest" description="Disordered" evidence="1">
    <location>
        <begin position="1373"/>
        <end position="1399"/>
    </location>
</feature>
<dbReference type="InterPro" id="IPR049468">
    <property type="entry name" value="Restrct_endonuc-II-like_dom"/>
</dbReference>
<keyword evidence="4" id="KW-1185">Reference proteome</keyword>
<feature type="compositionally biased region" description="Basic and acidic residues" evidence="1">
    <location>
        <begin position="1273"/>
        <end position="1283"/>
    </location>
</feature>
<gene>
    <name evidence="3" type="ORF">NCTC9935_01389</name>
</gene>
<feature type="domain" description="Restriction endonuclease type II-like" evidence="2">
    <location>
        <begin position="1114"/>
        <end position="1207"/>
    </location>
</feature>
<evidence type="ECO:0000256" key="1">
    <source>
        <dbReference type="SAM" id="MobiDB-lite"/>
    </source>
</evidence>
<proteinExistence type="predicted"/>
<dbReference type="GeneID" id="93758524"/>
<dbReference type="EMBL" id="UAPR01000004">
    <property type="protein sequence ID" value="SPT55877.1"/>
    <property type="molecule type" value="Genomic_DNA"/>
</dbReference>
<accession>A0A2X0VEC9</accession>
<evidence type="ECO:0000313" key="4">
    <source>
        <dbReference type="Proteomes" id="UP000250192"/>
    </source>
</evidence>
<reference evidence="3 4" key="1">
    <citation type="submission" date="2018-06" db="EMBL/GenBank/DDBJ databases">
        <authorList>
            <consortium name="Pathogen Informatics"/>
            <person name="Doyle S."/>
        </authorList>
    </citation>
    <scope>NUCLEOTIDE SEQUENCE [LARGE SCALE GENOMIC DNA]</scope>
    <source>
        <strain evidence="3 4">NCTC9935</strain>
    </source>
</reference>
<dbReference type="Proteomes" id="UP000250192">
    <property type="component" value="Unassembled WGS sequence"/>
</dbReference>
<feature type="region of interest" description="Disordered" evidence="1">
    <location>
        <begin position="1228"/>
        <end position="1287"/>
    </location>
</feature>
<evidence type="ECO:0000259" key="2">
    <source>
        <dbReference type="Pfam" id="PF18741"/>
    </source>
</evidence>
<organism evidence="3 4">
    <name type="scientific">Schaalia odontolytica</name>
    <dbReference type="NCBI Taxonomy" id="1660"/>
    <lineage>
        <taxon>Bacteria</taxon>
        <taxon>Bacillati</taxon>
        <taxon>Actinomycetota</taxon>
        <taxon>Actinomycetes</taxon>
        <taxon>Actinomycetales</taxon>
        <taxon>Actinomycetaceae</taxon>
        <taxon>Schaalia</taxon>
    </lineage>
</organism>
<evidence type="ECO:0000313" key="3">
    <source>
        <dbReference type="EMBL" id="SPT55877.1"/>
    </source>
</evidence>
<dbReference type="RefSeq" id="WP_245907711.1">
    <property type="nucleotide sequence ID" value="NZ_CBDERX010000069.1"/>
</dbReference>